<organism evidence="3 4">
    <name type="scientific">Streptococcus dysgalactiae subsp. equisimilis</name>
    <name type="common">Streptococcus equisimilis</name>
    <dbReference type="NCBI Taxonomy" id="119602"/>
    <lineage>
        <taxon>Bacteria</taxon>
        <taxon>Bacillati</taxon>
        <taxon>Bacillota</taxon>
        <taxon>Bacilli</taxon>
        <taxon>Lactobacillales</taxon>
        <taxon>Streptococcaceae</taxon>
        <taxon>Streptococcus</taxon>
    </lineage>
</organism>
<evidence type="ECO:0000256" key="1">
    <source>
        <dbReference type="SAM" id="Coils"/>
    </source>
</evidence>
<keyword evidence="1" id="KW-0175">Coiled coil</keyword>
<reference evidence="3 4" key="1">
    <citation type="submission" date="2019-05" db="EMBL/GenBank/DDBJ databases">
        <authorList>
            <consortium name="Pathogen Informatics"/>
        </authorList>
    </citation>
    <scope>NUCLEOTIDE SEQUENCE [LARGE SCALE GENOMIC DNA]</scope>
    <source>
        <strain evidence="3 4">NCTC11557</strain>
    </source>
</reference>
<evidence type="ECO:0000313" key="4">
    <source>
        <dbReference type="Proteomes" id="UP000339049"/>
    </source>
</evidence>
<gene>
    <name evidence="3" type="ORF">NCTC11557_00210</name>
</gene>
<keyword evidence="2" id="KW-0812">Transmembrane</keyword>
<name>A0AAE9R0G0_STREQ</name>
<proteinExistence type="predicted"/>
<sequence>MHEILIQIKELAGAVSALALIGGAMIWIYKKLVIEPDSRLAEKLQVENNKLLTDTVNPLTDAIKDLNYNLNTATKERAEMRKDIEVHEGRLDAHDIRLTVLETKEK</sequence>
<dbReference type="RefSeq" id="WP_003055324.1">
    <property type="nucleotide sequence ID" value="NZ_CABEIY010000005.1"/>
</dbReference>
<evidence type="ECO:0000313" key="3">
    <source>
        <dbReference type="EMBL" id="VTT22830.1"/>
    </source>
</evidence>
<dbReference type="AlphaFoldDB" id="A0AAE9R0G0"/>
<dbReference type="Proteomes" id="UP000339049">
    <property type="component" value="Unassembled WGS sequence"/>
</dbReference>
<keyword evidence="2" id="KW-1133">Transmembrane helix</keyword>
<feature type="transmembrane region" description="Helical" evidence="2">
    <location>
        <begin position="12"/>
        <end position="29"/>
    </location>
</feature>
<dbReference type="EMBL" id="CABEIY010000005">
    <property type="protein sequence ID" value="VTT22830.1"/>
    <property type="molecule type" value="Genomic_DNA"/>
</dbReference>
<evidence type="ECO:0000256" key="2">
    <source>
        <dbReference type="SAM" id="Phobius"/>
    </source>
</evidence>
<protein>
    <submittedName>
        <fullName evidence="3">Uncharacterized protein</fullName>
    </submittedName>
</protein>
<accession>A0AAE9R0G0</accession>
<keyword evidence="2" id="KW-0472">Membrane</keyword>
<feature type="coiled-coil region" evidence="1">
    <location>
        <begin position="63"/>
        <end position="90"/>
    </location>
</feature>
<comment type="caution">
    <text evidence="3">The sequence shown here is derived from an EMBL/GenBank/DDBJ whole genome shotgun (WGS) entry which is preliminary data.</text>
</comment>